<name>A0ABV3Y4X2_9ACTN</name>
<organism evidence="3 4">
    <name type="scientific">Ferrimicrobium acidiphilum</name>
    <dbReference type="NCBI Taxonomy" id="121039"/>
    <lineage>
        <taxon>Bacteria</taxon>
        <taxon>Bacillati</taxon>
        <taxon>Actinomycetota</taxon>
        <taxon>Acidimicrobiia</taxon>
        <taxon>Acidimicrobiales</taxon>
        <taxon>Acidimicrobiaceae</taxon>
        <taxon>Ferrimicrobium</taxon>
    </lineage>
</organism>
<dbReference type="RefSeq" id="WP_369084874.1">
    <property type="nucleotide sequence ID" value="NZ_JBFSHR010000066.1"/>
</dbReference>
<feature type="compositionally biased region" description="Low complexity" evidence="1">
    <location>
        <begin position="351"/>
        <end position="386"/>
    </location>
</feature>
<dbReference type="InterPro" id="IPR001919">
    <property type="entry name" value="CBD2"/>
</dbReference>
<dbReference type="PANTHER" id="PTHR42976">
    <property type="entry name" value="BIFUNCTIONAL CHITINASE/LYSOZYME-RELATED"/>
    <property type="match status" value="1"/>
</dbReference>
<dbReference type="Pfam" id="PF00553">
    <property type="entry name" value="CBM_2"/>
    <property type="match status" value="1"/>
</dbReference>
<dbReference type="Gene3D" id="3.20.20.80">
    <property type="entry name" value="Glycosidases"/>
    <property type="match status" value="1"/>
</dbReference>
<feature type="domain" description="CBM2" evidence="2">
    <location>
        <begin position="387"/>
        <end position="455"/>
    </location>
</feature>
<sequence>MRNGWITWGFRGLVSLAMAASLALSGYGALGSGFQLTASSAASTVPFAPYVDMTLPPVGNLASLASQAGIKSATLAFIVAEGTSCTPSWGNYFPVGANGGKFQNEIANFTAAGGQPIISFGGEINHELASVCGSVSALESAYQEVVDHYHVYSLDFDIEGTQLNNLTTINLRNQALNLLQAKEAAMGHPITISYTLPVLPTGLLSNSLALIKSAIANGVKVSVINVMAMDYGQANAPNPSDMGTYAIDAAQSTESQLATLYPALSANQLWSMIGVTPMIGQNDLSGEIFTTQSASQLAQFAEAHDIGRLSYWELHRDVECANNADINSNYCSGTTQTPYQFASIFGAVPATTPTDPTTSTTPTDPTTSTTPTDPTTSTTPTDPTTSTGGGTGHLTFSLATSSSWYDGCNMTGRVTNTSSATVSSWNVGLALGSGDRIVNIWNAKLTSTSTGASAS</sequence>
<evidence type="ECO:0000313" key="4">
    <source>
        <dbReference type="Proteomes" id="UP001560267"/>
    </source>
</evidence>
<dbReference type="InterPro" id="IPR008965">
    <property type="entry name" value="CBM2/CBM3_carb-bd_dom_sf"/>
</dbReference>
<dbReference type="EMBL" id="JBFSHR010000066">
    <property type="protein sequence ID" value="MEX6430612.1"/>
    <property type="molecule type" value="Genomic_DNA"/>
</dbReference>
<protein>
    <submittedName>
        <fullName evidence="3">Cellulose binding domain-containing protein</fullName>
    </submittedName>
</protein>
<evidence type="ECO:0000256" key="1">
    <source>
        <dbReference type="SAM" id="MobiDB-lite"/>
    </source>
</evidence>
<dbReference type="InterPro" id="IPR052750">
    <property type="entry name" value="GH18_Chitinase"/>
</dbReference>
<dbReference type="SUPFAM" id="SSF51445">
    <property type="entry name" value="(Trans)glycosidases"/>
    <property type="match status" value="1"/>
</dbReference>
<dbReference type="InterPro" id="IPR012291">
    <property type="entry name" value="CBM2_carb-bd_dom_sf"/>
</dbReference>
<dbReference type="Proteomes" id="UP001560267">
    <property type="component" value="Unassembled WGS sequence"/>
</dbReference>
<feature type="non-terminal residue" evidence="3">
    <location>
        <position position="455"/>
    </location>
</feature>
<dbReference type="InterPro" id="IPR017853">
    <property type="entry name" value="GH"/>
</dbReference>
<evidence type="ECO:0000259" key="2">
    <source>
        <dbReference type="PROSITE" id="PS51173"/>
    </source>
</evidence>
<evidence type="ECO:0000313" key="3">
    <source>
        <dbReference type="EMBL" id="MEX6430612.1"/>
    </source>
</evidence>
<feature type="region of interest" description="Disordered" evidence="1">
    <location>
        <begin position="348"/>
        <end position="393"/>
    </location>
</feature>
<comment type="caution">
    <text evidence="3">The sequence shown here is derived from an EMBL/GenBank/DDBJ whole genome shotgun (WGS) entry which is preliminary data.</text>
</comment>
<dbReference type="PROSITE" id="PS51173">
    <property type="entry name" value="CBM2"/>
    <property type="match status" value="1"/>
</dbReference>
<proteinExistence type="predicted"/>
<gene>
    <name evidence="3" type="ORF">AB6A68_12320</name>
</gene>
<dbReference type="Gene3D" id="2.60.40.290">
    <property type="match status" value="1"/>
</dbReference>
<dbReference type="SUPFAM" id="SSF49384">
    <property type="entry name" value="Carbohydrate-binding domain"/>
    <property type="match status" value="1"/>
</dbReference>
<dbReference type="PANTHER" id="PTHR42976:SF1">
    <property type="entry name" value="GH18 DOMAIN-CONTAINING PROTEIN-RELATED"/>
    <property type="match status" value="1"/>
</dbReference>
<reference evidence="3 4" key="1">
    <citation type="submission" date="2024-07" db="EMBL/GenBank/DDBJ databases">
        <title>Draft Genome Sequence of Ferrimicrobium acidiphilum Strain YE2023, Isolated from a Pulp of Bioleach Reactor.</title>
        <authorList>
            <person name="Elkina Y.A."/>
            <person name="Bulaeva A.G."/>
            <person name="Beletsky A.V."/>
            <person name="Mardanov A.V."/>
        </authorList>
    </citation>
    <scope>NUCLEOTIDE SEQUENCE [LARGE SCALE GENOMIC DNA]</scope>
    <source>
        <strain evidence="3 4">YE2023</strain>
    </source>
</reference>
<dbReference type="CDD" id="cd06543">
    <property type="entry name" value="GH18_PF-ChiA-like"/>
    <property type="match status" value="1"/>
</dbReference>
<keyword evidence="4" id="KW-1185">Reference proteome</keyword>
<accession>A0ABV3Y4X2</accession>